<feature type="region of interest" description="Disordered" evidence="1">
    <location>
        <begin position="1"/>
        <end position="54"/>
    </location>
</feature>
<dbReference type="AlphaFoldDB" id="A0A2K3DVT7"/>
<dbReference type="Gramene" id="PNW84632">
    <property type="protein sequence ID" value="PNW84632"/>
    <property type="gene ID" value="CHLRE_03g152200v5"/>
</dbReference>
<dbReference type="ExpressionAtlas" id="A0A2K3DVT7">
    <property type="expression patterns" value="baseline and differential"/>
</dbReference>
<dbReference type="EMBL" id="CM008964">
    <property type="protein sequence ID" value="PNW84632.1"/>
    <property type="molecule type" value="Genomic_DNA"/>
</dbReference>
<keyword evidence="2" id="KW-0812">Transmembrane</keyword>
<feature type="region of interest" description="Disordered" evidence="1">
    <location>
        <begin position="173"/>
        <end position="220"/>
    </location>
</feature>
<sequence>MPNQGNQAARAGGNFSGKPTYKPSAGQQQRGDADRPREWGAMSSEDDGEVQFDDRKSPRKIGFLGKSPNVRIYPNYSEPSIYLQLRFGRVAELDAAGRPVPGHVIPSMAQVGAVNFTSANMTVTDAAGKIVNLSYVNVTLTPFDRPDFFPGCMPPPNDTLVGVPANETQQNPLRPLHQLDQPSDRPQLPPGASAPPTQPLPFARGGGSRPQDGSLPLNGSFPLNESLPFGGTLPLSGSRPVDGPLLPNGYLPLNGFGGLPAARVDISILFGLDEELTIMYGTAAVVVPKNGLKWSVSVRDWPWCNLTNTLAVSLDLFLASNATANYTSGTGSNGESTLALPLADAYNASLAFLPYALESQDGGIKMPISLTIEQGNATNGSASHTTVHMQLPNPQNYNQTSIYYDPTSTTTSAYLATTDTSNIDVSSLVATTQSATDTSATSSSSSTSSGLSDGAKIGIIAGCAVGGAFLIAGAVVAAVVAKRRREGFNKVVALGPESA</sequence>
<feature type="compositionally biased region" description="Pro residues" evidence="1">
    <location>
        <begin position="187"/>
        <end position="199"/>
    </location>
</feature>
<proteinExistence type="predicted"/>
<evidence type="ECO:0000256" key="2">
    <source>
        <dbReference type="SAM" id="Phobius"/>
    </source>
</evidence>
<name>A0A2K3DVT7_CHLRE</name>
<keyword evidence="2" id="KW-1133">Transmembrane helix</keyword>
<dbReference type="InParanoid" id="A0A2K3DVT7"/>
<dbReference type="Proteomes" id="UP000006906">
    <property type="component" value="Chromosome 3"/>
</dbReference>
<dbReference type="PaxDb" id="3055-EDP00150"/>
<accession>A0A2K3DVT7</accession>
<evidence type="ECO:0000313" key="3">
    <source>
        <dbReference type="EMBL" id="PNW84632.1"/>
    </source>
</evidence>
<keyword evidence="4" id="KW-1185">Reference proteome</keyword>
<dbReference type="KEGG" id="cre:CHLRE_03g152200v5"/>
<protein>
    <submittedName>
        <fullName evidence="3">Uncharacterized protein</fullName>
    </submittedName>
</protein>
<reference evidence="3 4" key="1">
    <citation type="journal article" date="2007" name="Science">
        <title>The Chlamydomonas genome reveals the evolution of key animal and plant functions.</title>
        <authorList>
            <person name="Merchant S.S."/>
            <person name="Prochnik S.E."/>
            <person name="Vallon O."/>
            <person name="Harris E.H."/>
            <person name="Karpowicz S.J."/>
            <person name="Witman G.B."/>
            <person name="Terry A."/>
            <person name="Salamov A."/>
            <person name="Fritz-Laylin L.K."/>
            <person name="Marechal-Drouard L."/>
            <person name="Marshall W.F."/>
            <person name="Qu L.H."/>
            <person name="Nelson D.R."/>
            <person name="Sanderfoot A.A."/>
            <person name="Spalding M.H."/>
            <person name="Kapitonov V.V."/>
            <person name="Ren Q."/>
            <person name="Ferris P."/>
            <person name="Lindquist E."/>
            <person name="Shapiro H."/>
            <person name="Lucas S.M."/>
            <person name="Grimwood J."/>
            <person name="Schmutz J."/>
            <person name="Cardol P."/>
            <person name="Cerutti H."/>
            <person name="Chanfreau G."/>
            <person name="Chen C.L."/>
            <person name="Cognat V."/>
            <person name="Croft M.T."/>
            <person name="Dent R."/>
            <person name="Dutcher S."/>
            <person name="Fernandez E."/>
            <person name="Fukuzawa H."/>
            <person name="Gonzalez-Ballester D."/>
            <person name="Gonzalez-Halphen D."/>
            <person name="Hallmann A."/>
            <person name="Hanikenne M."/>
            <person name="Hippler M."/>
            <person name="Inwood W."/>
            <person name="Jabbari K."/>
            <person name="Kalanon M."/>
            <person name="Kuras R."/>
            <person name="Lefebvre P.A."/>
            <person name="Lemaire S.D."/>
            <person name="Lobanov A.V."/>
            <person name="Lohr M."/>
            <person name="Manuell A."/>
            <person name="Meier I."/>
            <person name="Mets L."/>
            <person name="Mittag M."/>
            <person name="Mittelmeier T."/>
            <person name="Moroney J.V."/>
            <person name="Moseley J."/>
            <person name="Napoli C."/>
            <person name="Nedelcu A.M."/>
            <person name="Niyogi K."/>
            <person name="Novoselov S.V."/>
            <person name="Paulsen I.T."/>
            <person name="Pazour G."/>
            <person name="Purton S."/>
            <person name="Ral J.P."/>
            <person name="Riano-Pachon D.M."/>
            <person name="Riekhof W."/>
            <person name="Rymarquis L."/>
            <person name="Schroda M."/>
            <person name="Stern D."/>
            <person name="Umen J."/>
            <person name="Willows R."/>
            <person name="Wilson N."/>
            <person name="Zimmer S.L."/>
            <person name="Allmer J."/>
            <person name="Balk J."/>
            <person name="Bisova K."/>
            <person name="Chen C.J."/>
            <person name="Elias M."/>
            <person name="Gendler K."/>
            <person name="Hauser C."/>
            <person name="Lamb M.R."/>
            <person name="Ledford H."/>
            <person name="Long J.C."/>
            <person name="Minagawa J."/>
            <person name="Page M.D."/>
            <person name="Pan J."/>
            <person name="Pootakham W."/>
            <person name="Roje S."/>
            <person name="Rose A."/>
            <person name="Stahlberg E."/>
            <person name="Terauchi A.M."/>
            <person name="Yang P."/>
            <person name="Ball S."/>
            <person name="Bowler C."/>
            <person name="Dieckmann C.L."/>
            <person name="Gladyshev V.N."/>
            <person name="Green P."/>
            <person name="Jorgensen R."/>
            <person name="Mayfield S."/>
            <person name="Mueller-Roeber B."/>
            <person name="Rajamani S."/>
            <person name="Sayre R.T."/>
            <person name="Brokstein P."/>
            <person name="Dubchak I."/>
            <person name="Goodstein D."/>
            <person name="Hornick L."/>
            <person name="Huang Y.W."/>
            <person name="Jhaveri J."/>
            <person name="Luo Y."/>
            <person name="Martinez D."/>
            <person name="Ngau W.C."/>
            <person name="Otillar B."/>
            <person name="Poliakov A."/>
            <person name="Porter A."/>
            <person name="Szajkowski L."/>
            <person name="Werner G."/>
            <person name="Zhou K."/>
            <person name="Grigoriev I.V."/>
            <person name="Rokhsar D.S."/>
            <person name="Grossman A.R."/>
        </authorList>
    </citation>
    <scope>NUCLEOTIDE SEQUENCE [LARGE SCALE GENOMIC DNA]</scope>
    <source>
        <strain evidence="4">CC-503</strain>
    </source>
</reference>
<dbReference type="OMA" id="NYSEPSI"/>
<feature type="transmembrane region" description="Helical" evidence="2">
    <location>
        <begin position="457"/>
        <end position="480"/>
    </location>
</feature>
<dbReference type="GeneID" id="5723128"/>
<keyword evidence="2" id="KW-0472">Membrane</keyword>
<gene>
    <name evidence="3" type="ORF">CHLRE_03g152200v5</name>
</gene>
<dbReference type="OrthoDB" id="543838at2759"/>
<organism evidence="3 4">
    <name type="scientific">Chlamydomonas reinhardtii</name>
    <name type="common">Chlamydomonas smithii</name>
    <dbReference type="NCBI Taxonomy" id="3055"/>
    <lineage>
        <taxon>Eukaryota</taxon>
        <taxon>Viridiplantae</taxon>
        <taxon>Chlorophyta</taxon>
        <taxon>core chlorophytes</taxon>
        <taxon>Chlorophyceae</taxon>
        <taxon>CS clade</taxon>
        <taxon>Chlamydomonadales</taxon>
        <taxon>Chlamydomonadaceae</taxon>
        <taxon>Chlamydomonas</taxon>
    </lineage>
</organism>
<dbReference type="RefSeq" id="XP_001697488.2">
    <property type="nucleotide sequence ID" value="XM_001697436.2"/>
</dbReference>
<evidence type="ECO:0000256" key="1">
    <source>
        <dbReference type="SAM" id="MobiDB-lite"/>
    </source>
</evidence>
<evidence type="ECO:0000313" key="4">
    <source>
        <dbReference type="Proteomes" id="UP000006906"/>
    </source>
</evidence>